<dbReference type="NCBIfam" id="TIGR00006">
    <property type="entry name" value="16S rRNA (cytosine(1402)-N(4))-methyltransferase RsmH"/>
    <property type="match status" value="1"/>
</dbReference>
<evidence type="ECO:0000256" key="6">
    <source>
        <dbReference type="HAMAP-Rule" id="MF_01007"/>
    </source>
</evidence>
<dbReference type="PIRSF" id="PIRSF004486">
    <property type="entry name" value="MraW"/>
    <property type="match status" value="1"/>
</dbReference>
<keyword evidence="3 6" id="KW-0489">Methyltransferase</keyword>
<dbReference type="PATRIC" id="fig|1576480.3.peg.392"/>
<feature type="binding site" evidence="6">
    <location>
        <position position="73"/>
    </location>
    <ligand>
        <name>S-adenosyl-L-methionine</name>
        <dbReference type="ChEBI" id="CHEBI:59789"/>
    </ligand>
</feature>
<name>A0A0T5ZXY1_UNCKA</name>
<comment type="catalytic activity">
    <reaction evidence="6">
        <text>cytidine(1402) in 16S rRNA + S-adenosyl-L-methionine = N(4)-methylcytidine(1402) in 16S rRNA + S-adenosyl-L-homocysteine + H(+)</text>
        <dbReference type="Rhea" id="RHEA:42928"/>
        <dbReference type="Rhea" id="RHEA-COMP:10286"/>
        <dbReference type="Rhea" id="RHEA-COMP:10287"/>
        <dbReference type="ChEBI" id="CHEBI:15378"/>
        <dbReference type="ChEBI" id="CHEBI:57856"/>
        <dbReference type="ChEBI" id="CHEBI:59789"/>
        <dbReference type="ChEBI" id="CHEBI:74506"/>
        <dbReference type="ChEBI" id="CHEBI:82748"/>
        <dbReference type="EC" id="2.1.1.199"/>
    </reaction>
</comment>
<dbReference type="SUPFAM" id="SSF81799">
    <property type="entry name" value="Putative methyltransferase TM0872, insert domain"/>
    <property type="match status" value="1"/>
</dbReference>
<dbReference type="EC" id="2.1.1.199" evidence="6"/>
<evidence type="ECO:0000256" key="7">
    <source>
        <dbReference type="SAM" id="MobiDB-lite"/>
    </source>
</evidence>
<sequence length="295" mass="32950">MVIHKPVLLKEALEFLKVEKGKRFIDATVGEGGHAVAIAQRGGIVLGIDQDPEILKQAKELLGDKTVLVQGNFREIERIARENRFTEVDGILLDLGISSWHLKESGRGFSFQKDEPLDMRADPNLTVTAADLLNGLNKDELKELFQKYGEEERAPQLAATVVRARSLKPFRTTADLVGVAEKVGRTKDVRRDRIHPATKIFQALRIAVNDEVENLRSVLPRAFEVLGAGGRLVVVSFHSLEDREVKRFFQQMEEQGRGVVLTEKPQTPASAELDQNPQSRSAKLRAIERTAEETT</sequence>
<keyword evidence="5 6" id="KW-0949">S-adenosyl-L-methionine</keyword>
<feature type="compositionally biased region" description="Polar residues" evidence="7">
    <location>
        <begin position="264"/>
        <end position="281"/>
    </location>
</feature>
<evidence type="ECO:0000256" key="5">
    <source>
        <dbReference type="ARBA" id="ARBA00022691"/>
    </source>
</evidence>
<dbReference type="InterPro" id="IPR002903">
    <property type="entry name" value="RsmH"/>
</dbReference>
<feature type="binding site" evidence="6">
    <location>
        <begin position="32"/>
        <end position="34"/>
    </location>
    <ligand>
        <name>S-adenosyl-L-methionine</name>
        <dbReference type="ChEBI" id="CHEBI:59789"/>
    </ligand>
</feature>
<feature type="binding site" evidence="6">
    <location>
        <position position="49"/>
    </location>
    <ligand>
        <name>S-adenosyl-L-methionine</name>
        <dbReference type="ChEBI" id="CHEBI:59789"/>
    </ligand>
</feature>
<gene>
    <name evidence="8" type="primary">mraW</name>
    <name evidence="6" type="synonym">rsmH</name>
    <name evidence="8" type="ORF">XU08_C0002G0133</name>
</gene>
<organism evidence="8 9">
    <name type="scientific">candidate division WWE3 bacterium CSP1-7</name>
    <dbReference type="NCBI Taxonomy" id="1576480"/>
    <lineage>
        <taxon>Bacteria</taxon>
        <taxon>Katanobacteria</taxon>
    </lineage>
</organism>
<dbReference type="EMBL" id="LDXK01000002">
    <property type="protein sequence ID" value="KRT67574.1"/>
    <property type="molecule type" value="Genomic_DNA"/>
</dbReference>
<dbReference type="AlphaFoldDB" id="A0A0T5ZXY1"/>
<dbReference type="InterPro" id="IPR023397">
    <property type="entry name" value="SAM-dep_MeTrfase_MraW_recog"/>
</dbReference>
<comment type="caution">
    <text evidence="8">The sequence shown here is derived from an EMBL/GenBank/DDBJ whole genome shotgun (WGS) entry which is preliminary data.</text>
</comment>
<dbReference type="PANTHER" id="PTHR11265:SF0">
    <property type="entry name" value="12S RRNA N4-METHYLCYTIDINE METHYLTRANSFERASE"/>
    <property type="match status" value="1"/>
</dbReference>
<evidence type="ECO:0000313" key="9">
    <source>
        <dbReference type="Proteomes" id="UP000051297"/>
    </source>
</evidence>
<comment type="subcellular location">
    <subcellularLocation>
        <location evidence="6">Cytoplasm</location>
    </subcellularLocation>
</comment>
<dbReference type="HAMAP" id="MF_01007">
    <property type="entry name" value="16SrRNA_methyltr_H"/>
    <property type="match status" value="1"/>
</dbReference>
<dbReference type="GO" id="GO:0005737">
    <property type="term" value="C:cytoplasm"/>
    <property type="evidence" value="ECO:0007669"/>
    <property type="project" value="UniProtKB-SubCell"/>
</dbReference>
<dbReference type="Gene3D" id="3.40.50.150">
    <property type="entry name" value="Vaccinia Virus protein VP39"/>
    <property type="match status" value="1"/>
</dbReference>
<keyword evidence="2 6" id="KW-0698">rRNA processing</keyword>
<keyword evidence="4 6" id="KW-0808">Transferase</keyword>
<reference evidence="8 9" key="1">
    <citation type="submission" date="2015-05" db="EMBL/GenBank/DDBJ databases">
        <title>Critical biogeochemical functions in the subsurface are associated with bacteria from new phyla and little studied lineages.</title>
        <authorList>
            <person name="Hug L.A."/>
            <person name="Thomas B.C."/>
            <person name="Sharon I."/>
            <person name="Brown C.T."/>
            <person name="Sharma R."/>
            <person name="Hettich R.L."/>
            <person name="Wilkins M.J."/>
            <person name="Williams K.H."/>
            <person name="Singh A."/>
            <person name="Banfield J.F."/>
        </authorList>
    </citation>
    <scope>NUCLEOTIDE SEQUENCE [LARGE SCALE GENOMIC DNA]</scope>
    <source>
        <strain evidence="8">CSP1-7</strain>
    </source>
</reference>
<comment type="function">
    <text evidence="6">Specifically methylates the N4 position of cytidine in position 1402 (C1402) of 16S rRNA.</text>
</comment>
<dbReference type="STRING" id="1576480.XU08_C0002G0133"/>
<dbReference type="GO" id="GO:0070475">
    <property type="term" value="P:rRNA base methylation"/>
    <property type="evidence" value="ECO:0007669"/>
    <property type="project" value="UniProtKB-UniRule"/>
</dbReference>
<dbReference type="PANTHER" id="PTHR11265">
    <property type="entry name" value="S-ADENOSYL-METHYLTRANSFERASE MRAW"/>
    <property type="match status" value="1"/>
</dbReference>
<feature type="binding site" evidence="6">
    <location>
        <position position="94"/>
    </location>
    <ligand>
        <name>S-adenosyl-L-methionine</name>
        <dbReference type="ChEBI" id="CHEBI:59789"/>
    </ligand>
</feature>
<evidence type="ECO:0000256" key="1">
    <source>
        <dbReference type="ARBA" id="ARBA00010396"/>
    </source>
</evidence>
<evidence type="ECO:0000256" key="2">
    <source>
        <dbReference type="ARBA" id="ARBA00022552"/>
    </source>
</evidence>
<protein>
    <recommendedName>
        <fullName evidence="6">Ribosomal RNA small subunit methyltransferase H</fullName>
        <ecNumber evidence="6">2.1.1.199</ecNumber>
    </recommendedName>
    <alternativeName>
        <fullName evidence="6">16S rRNA m(4)C1402 methyltransferase</fullName>
    </alternativeName>
    <alternativeName>
        <fullName evidence="6">rRNA (cytosine-N(4)-)-methyltransferase RsmH</fullName>
    </alternativeName>
</protein>
<dbReference type="Gene3D" id="1.10.150.170">
    <property type="entry name" value="Putative methyltransferase TM0872, insert domain"/>
    <property type="match status" value="1"/>
</dbReference>
<evidence type="ECO:0000256" key="3">
    <source>
        <dbReference type="ARBA" id="ARBA00022603"/>
    </source>
</evidence>
<proteinExistence type="inferred from homology"/>
<feature type="binding site" evidence="6">
    <location>
        <position position="101"/>
    </location>
    <ligand>
        <name>S-adenosyl-L-methionine</name>
        <dbReference type="ChEBI" id="CHEBI:59789"/>
    </ligand>
</feature>
<feature type="region of interest" description="Disordered" evidence="7">
    <location>
        <begin position="261"/>
        <end position="295"/>
    </location>
</feature>
<evidence type="ECO:0000313" key="8">
    <source>
        <dbReference type="EMBL" id="KRT67574.1"/>
    </source>
</evidence>
<comment type="similarity">
    <text evidence="1 6">Belongs to the methyltransferase superfamily. RsmH family.</text>
</comment>
<dbReference type="Pfam" id="PF01795">
    <property type="entry name" value="Methyltransf_5"/>
    <property type="match status" value="1"/>
</dbReference>
<accession>A0A0T5ZXY1</accession>
<feature type="compositionally biased region" description="Basic and acidic residues" evidence="7">
    <location>
        <begin position="285"/>
        <end position="295"/>
    </location>
</feature>
<evidence type="ECO:0000256" key="4">
    <source>
        <dbReference type="ARBA" id="ARBA00022679"/>
    </source>
</evidence>
<keyword evidence="6" id="KW-0963">Cytoplasm</keyword>
<dbReference type="GO" id="GO:0071424">
    <property type="term" value="F:rRNA (cytosine-N4-)-methyltransferase activity"/>
    <property type="evidence" value="ECO:0007669"/>
    <property type="project" value="UniProtKB-UniRule"/>
</dbReference>
<dbReference type="InterPro" id="IPR029063">
    <property type="entry name" value="SAM-dependent_MTases_sf"/>
</dbReference>
<dbReference type="SUPFAM" id="SSF53335">
    <property type="entry name" value="S-adenosyl-L-methionine-dependent methyltransferases"/>
    <property type="match status" value="1"/>
</dbReference>
<dbReference type="CDD" id="cd02440">
    <property type="entry name" value="AdoMet_MTases"/>
    <property type="match status" value="1"/>
</dbReference>
<dbReference type="Proteomes" id="UP000051297">
    <property type="component" value="Unassembled WGS sequence"/>
</dbReference>